<dbReference type="STRING" id="1105367.CG50_02240"/>
<dbReference type="EMBL" id="JFZB01000016">
    <property type="protein sequence ID" value="KFI26143.1"/>
    <property type="molecule type" value="Genomic_DNA"/>
</dbReference>
<proteinExistence type="predicted"/>
<keyword evidence="2" id="KW-1185">Reference proteome</keyword>
<dbReference type="Pfam" id="PF10722">
    <property type="entry name" value="YbjN"/>
    <property type="match status" value="1"/>
</dbReference>
<protein>
    <recommendedName>
        <fullName evidence="3">YbjN domain-containing protein</fullName>
    </recommendedName>
</protein>
<dbReference type="CDD" id="cd17511">
    <property type="entry name" value="YbjN_AmyR-like"/>
    <property type="match status" value="1"/>
</dbReference>
<evidence type="ECO:0008006" key="3">
    <source>
        <dbReference type="Google" id="ProtNLM"/>
    </source>
</evidence>
<reference evidence="1 2" key="1">
    <citation type="submission" date="2014-03" db="EMBL/GenBank/DDBJ databases">
        <title>Genome of Paenirhodobacter enshiensis DW2-9.</title>
        <authorList>
            <person name="Wang D."/>
            <person name="Wang G."/>
        </authorList>
    </citation>
    <scope>NUCLEOTIDE SEQUENCE [LARGE SCALE GENOMIC DNA]</scope>
    <source>
        <strain evidence="1 2">DW2-9</strain>
    </source>
</reference>
<evidence type="ECO:0000313" key="2">
    <source>
        <dbReference type="Proteomes" id="UP000028824"/>
    </source>
</evidence>
<name>A0A086XVU3_9RHOB</name>
<evidence type="ECO:0000313" key="1">
    <source>
        <dbReference type="EMBL" id="KFI26143.1"/>
    </source>
</evidence>
<organism evidence="1 2">
    <name type="scientific">Paenirhodobacter enshiensis</name>
    <dbReference type="NCBI Taxonomy" id="1105367"/>
    <lineage>
        <taxon>Bacteria</taxon>
        <taxon>Pseudomonadati</taxon>
        <taxon>Pseudomonadota</taxon>
        <taxon>Alphaproteobacteria</taxon>
        <taxon>Rhodobacterales</taxon>
        <taxon>Rhodobacter group</taxon>
        <taxon>Paenirhodobacter</taxon>
    </lineage>
</organism>
<dbReference type="InterPro" id="IPR019660">
    <property type="entry name" value="Put_sensory_transdc_reg_YbjN"/>
</dbReference>
<dbReference type="AlphaFoldDB" id="A0A086XVU3"/>
<dbReference type="Proteomes" id="UP000028824">
    <property type="component" value="Unassembled WGS sequence"/>
</dbReference>
<comment type="caution">
    <text evidence="1">The sequence shown here is derived from an EMBL/GenBank/DDBJ whole genome shotgun (WGS) entry which is preliminary data.</text>
</comment>
<gene>
    <name evidence="1" type="ORF">CG50_02240</name>
</gene>
<sequence>MLSVAACCLSITATSLPAQVTGDVDVIQNLLETYGLKTKRGTDPAGDVMLTSRIEGISFDVYFYGCGKNAPCDSVQFSAGFDLPNGLSAEQLNNWNRDRRYGKLYTDDHGDPYLEYDINLDGDGVGPKNFDSSLEIWHSLITDFRNYIGW</sequence>
<dbReference type="eggNOG" id="ENOG50333ZI">
    <property type="taxonomic scope" value="Bacteria"/>
</dbReference>
<accession>A0A086XVU3</accession>